<sequence>MEVPIQLFNKLNLNSDSDSTTPSSDSPRTIVLKKKLIKHVRFNEIVDVYQYICDQQEKLFKSGKKVLKKVLHEIRPSNFLHKNTTYVAPEPPKLMNSFNAANNCPAKTYMTPPNRTFSTTSNPSNNFSYPTSTATTQYNQRRSSFSSSNPNLSHNQQQSNVNFGSSYTGYEAHRSNNFSSSNPTSQTQQRRQSDCFNSSYNGYNAFASQTCNTAARNGYNPRLSGTFIYQPPSNFNSSYQSQEQNFNSSYQTQQPCFNSSFSKSYQFRA</sequence>
<proteinExistence type="predicted"/>
<organism evidence="1 2">
    <name type="scientific">Panagrolaimus sp. PS1159</name>
    <dbReference type="NCBI Taxonomy" id="55785"/>
    <lineage>
        <taxon>Eukaryota</taxon>
        <taxon>Metazoa</taxon>
        <taxon>Ecdysozoa</taxon>
        <taxon>Nematoda</taxon>
        <taxon>Chromadorea</taxon>
        <taxon>Rhabditida</taxon>
        <taxon>Tylenchina</taxon>
        <taxon>Panagrolaimomorpha</taxon>
        <taxon>Panagrolaimoidea</taxon>
        <taxon>Panagrolaimidae</taxon>
        <taxon>Panagrolaimus</taxon>
    </lineage>
</organism>
<dbReference type="Proteomes" id="UP000887580">
    <property type="component" value="Unplaced"/>
</dbReference>
<evidence type="ECO:0000313" key="1">
    <source>
        <dbReference type="Proteomes" id="UP000887580"/>
    </source>
</evidence>
<dbReference type="WBParaSite" id="PS1159_v2.g16920.t1">
    <property type="protein sequence ID" value="PS1159_v2.g16920.t1"/>
    <property type="gene ID" value="PS1159_v2.g16920"/>
</dbReference>
<protein>
    <submittedName>
        <fullName evidence="2">Uncharacterized protein</fullName>
    </submittedName>
</protein>
<evidence type="ECO:0000313" key="2">
    <source>
        <dbReference type="WBParaSite" id="PS1159_v2.g16920.t1"/>
    </source>
</evidence>
<reference evidence="2" key="1">
    <citation type="submission" date="2022-11" db="UniProtKB">
        <authorList>
            <consortium name="WormBaseParasite"/>
        </authorList>
    </citation>
    <scope>IDENTIFICATION</scope>
</reference>
<name>A0AC35FF94_9BILA</name>
<accession>A0AC35FF94</accession>